<proteinExistence type="predicted"/>
<organism evidence="1 2">
    <name type="scientific">Paractinoplanes hotanensis</name>
    <dbReference type="NCBI Taxonomy" id="2906497"/>
    <lineage>
        <taxon>Bacteria</taxon>
        <taxon>Bacillati</taxon>
        <taxon>Actinomycetota</taxon>
        <taxon>Actinomycetes</taxon>
        <taxon>Micromonosporales</taxon>
        <taxon>Micromonosporaceae</taxon>
        <taxon>Paractinoplanes</taxon>
    </lineage>
</organism>
<keyword evidence="2" id="KW-1185">Reference proteome</keyword>
<gene>
    <name evidence="1" type="ORF">LXN57_23170</name>
</gene>
<accession>A0ABT0Y378</accession>
<comment type="caution">
    <text evidence="1">The sequence shown here is derived from an EMBL/GenBank/DDBJ whole genome shotgun (WGS) entry which is preliminary data.</text>
</comment>
<protein>
    <submittedName>
        <fullName evidence="1">Type VII secretion target</fullName>
    </submittedName>
</protein>
<name>A0ABT0Y378_9ACTN</name>
<dbReference type="Proteomes" id="UP001523216">
    <property type="component" value="Unassembled WGS sequence"/>
</dbReference>
<reference evidence="1 2" key="1">
    <citation type="submission" date="2022-06" db="EMBL/GenBank/DDBJ databases">
        <title>Actinoplanes abujensis sp. nov., isolated from Nigerian arid soil.</title>
        <authorList>
            <person name="Ding P."/>
        </authorList>
    </citation>
    <scope>NUCLEOTIDE SEQUENCE [LARGE SCALE GENOMIC DNA]</scope>
    <source>
        <strain evidence="2">TRM88002</strain>
    </source>
</reference>
<evidence type="ECO:0000313" key="2">
    <source>
        <dbReference type="Proteomes" id="UP001523216"/>
    </source>
</evidence>
<dbReference type="RefSeq" id="WP_251800276.1">
    <property type="nucleotide sequence ID" value="NZ_JAMQOL010000032.1"/>
</dbReference>
<dbReference type="EMBL" id="JAMQOL010000032">
    <property type="protein sequence ID" value="MCM4080485.1"/>
    <property type="molecule type" value="Genomic_DNA"/>
</dbReference>
<dbReference type="Pfam" id="PF10824">
    <property type="entry name" value="T7SS_ESX_EspC"/>
    <property type="match status" value="1"/>
</dbReference>
<evidence type="ECO:0000313" key="1">
    <source>
        <dbReference type="EMBL" id="MCM4080485.1"/>
    </source>
</evidence>
<dbReference type="InterPro" id="IPR022536">
    <property type="entry name" value="EspC"/>
</dbReference>
<sequence length="104" mass="11414">MSDGFQVDAQQIRAHATKVDALQQRFAAVKAASSAIVQDDAAYGLLCGWMAGILESRHAKQDELYAYVEENLRLASDALVRTSQDYERADDDAANRLRRAGGLL</sequence>